<reference evidence="2 3" key="1">
    <citation type="submission" date="2020-09" db="EMBL/GenBank/DDBJ databases">
        <title>Pseudoxanthomonas sp. CAU 1598 isolated from sand of Yaerae Beach.</title>
        <authorList>
            <person name="Kim W."/>
        </authorList>
    </citation>
    <scope>NUCLEOTIDE SEQUENCE [LARGE SCALE GENOMIC DNA]</scope>
    <source>
        <strain evidence="2 3">CAU 1598</strain>
    </source>
</reference>
<evidence type="ECO:0000313" key="2">
    <source>
        <dbReference type="EMBL" id="MBD8527382.1"/>
    </source>
</evidence>
<feature type="chain" id="PRO_5044002957" description="Late embryogenesis abundant protein" evidence="1">
    <location>
        <begin position="20"/>
        <end position="152"/>
    </location>
</feature>
<gene>
    <name evidence="2" type="ORF">IFO71_16690</name>
</gene>
<dbReference type="Proteomes" id="UP000613768">
    <property type="component" value="Unassembled WGS sequence"/>
</dbReference>
<dbReference type="RefSeq" id="WP_192030803.1">
    <property type="nucleotide sequence ID" value="NZ_JACYTR010000050.1"/>
</dbReference>
<name>A0AAW3ZQG4_9GAMM</name>
<keyword evidence="3" id="KW-1185">Reference proteome</keyword>
<comment type="caution">
    <text evidence="2">The sequence shown here is derived from an EMBL/GenBank/DDBJ whole genome shotgun (WGS) entry which is preliminary data.</text>
</comment>
<evidence type="ECO:0000313" key="3">
    <source>
        <dbReference type="Proteomes" id="UP000613768"/>
    </source>
</evidence>
<accession>A0AAW3ZQG4</accession>
<protein>
    <recommendedName>
        <fullName evidence="4">Late embryogenesis abundant protein</fullName>
    </recommendedName>
</protein>
<sequence length="152" mass="16914">MHLRLFAALLMILSLAACAGGPPKRVFPPEVSLQELRVEGDQWLAVIRLNSFSDLPMTLNRLEGQISLADGPAMPILLSSEVSVSARSVELLEWRFRPSAEWRAVLDSTMESRRSLKYSLNGSVRFSEPKREFDFEYSSALAPVPGLPGVLR</sequence>
<evidence type="ECO:0000256" key="1">
    <source>
        <dbReference type="SAM" id="SignalP"/>
    </source>
</evidence>
<evidence type="ECO:0008006" key="4">
    <source>
        <dbReference type="Google" id="ProtNLM"/>
    </source>
</evidence>
<dbReference type="EMBL" id="JACYTR010000050">
    <property type="protein sequence ID" value="MBD8527382.1"/>
    <property type="molecule type" value="Genomic_DNA"/>
</dbReference>
<proteinExistence type="predicted"/>
<feature type="signal peptide" evidence="1">
    <location>
        <begin position="1"/>
        <end position="19"/>
    </location>
</feature>
<dbReference type="AlphaFoldDB" id="A0AAW3ZQG4"/>
<organism evidence="2 3">
    <name type="scientific">Pseudomarimonas arenosa</name>
    <dbReference type="NCBI Taxonomy" id="2774145"/>
    <lineage>
        <taxon>Bacteria</taxon>
        <taxon>Pseudomonadati</taxon>
        <taxon>Pseudomonadota</taxon>
        <taxon>Gammaproteobacteria</taxon>
        <taxon>Lysobacterales</taxon>
        <taxon>Lysobacteraceae</taxon>
        <taxon>Pseudomarimonas</taxon>
    </lineage>
</organism>
<dbReference type="PROSITE" id="PS51257">
    <property type="entry name" value="PROKAR_LIPOPROTEIN"/>
    <property type="match status" value="1"/>
</dbReference>
<keyword evidence="1" id="KW-0732">Signal</keyword>